<gene>
    <name evidence="2" type="ORF">S01H1_07885</name>
</gene>
<dbReference type="PANTHER" id="PTHR43617">
    <property type="entry name" value="L-AMINO ACID N-ACETYLTRANSFERASE"/>
    <property type="match status" value="1"/>
</dbReference>
<feature type="non-terminal residue" evidence="2">
    <location>
        <position position="1"/>
    </location>
</feature>
<evidence type="ECO:0000313" key="2">
    <source>
        <dbReference type="EMBL" id="GAF72193.1"/>
    </source>
</evidence>
<name>X0RTS5_9ZZZZ</name>
<proteinExistence type="predicted"/>
<dbReference type="CDD" id="cd04301">
    <property type="entry name" value="NAT_SF"/>
    <property type="match status" value="1"/>
</dbReference>
<dbReference type="AlphaFoldDB" id="X0RTS5"/>
<protein>
    <recommendedName>
        <fullName evidence="1">N-acetyltransferase domain-containing protein</fullName>
    </recommendedName>
</protein>
<evidence type="ECO:0000259" key="1">
    <source>
        <dbReference type="PROSITE" id="PS51186"/>
    </source>
</evidence>
<dbReference type="SUPFAM" id="SSF55729">
    <property type="entry name" value="Acyl-CoA N-acyltransferases (Nat)"/>
    <property type="match status" value="1"/>
</dbReference>
<dbReference type="EMBL" id="BARS01004046">
    <property type="protein sequence ID" value="GAF72193.1"/>
    <property type="molecule type" value="Genomic_DNA"/>
</dbReference>
<comment type="caution">
    <text evidence="2">The sequence shown here is derived from an EMBL/GenBank/DDBJ whole genome shotgun (WGS) entry which is preliminary data.</text>
</comment>
<dbReference type="Pfam" id="PF00583">
    <property type="entry name" value="Acetyltransf_1"/>
    <property type="match status" value="1"/>
</dbReference>
<sequence>RRITRRNYRRIIGLKVKPEQESLIASNAVSMADAYFYREAWMRAIYLDNKPIGFVMLGINSRKYKIIRNYKPFLYIWRFMIADDFQGKGYGKKAMQKVIEYVKSNHNTKELIVYTLPQNKSALEFYKNLGFKPTGKLLLVGDLELRLGLE</sequence>
<dbReference type="Gene3D" id="3.40.630.30">
    <property type="match status" value="1"/>
</dbReference>
<organism evidence="2">
    <name type="scientific">marine sediment metagenome</name>
    <dbReference type="NCBI Taxonomy" id="412755"/>
    <lineage>
        <taxon>unclassified sequences</taxon>
        <taxon>metagenomes</taxon>
        <taxon>ecological metagenomes</taxon>
    </lineage>
</organism>
<dbReference type="PROSITE" id="PS51186">
    <property type="entry name" value="GNAT"/>
    <property type="match status" value="1"/>
</dbReference>
<dbReference type="InterPro" id="IPR016181">
    <property type="entry name" value="Acyl_CoA_acyltransferase"/>
</dbReference>
<dbReference type="InterPro" id="IPR050276">
    <property type="entry name" value="MshD_Acetyltransferase"/>
</dbReference>
<reference evidence="2" key="1">
    <citation type="journal article" date="2014" name="Front. Microbiol.">
        <title>High frequency of phylogenetically diverse reductive dehalogenase-homologous genes in deep subseafloor sedimentary metagenomes.</title>
        <authorList>
            <person name="Kawai M."/>
            <person name="Futagami T."/>
            <person name="Toyoda A."/>
            <person name="Takaki Y."/>
            <person name="Nishi S."/>
            <person name="Hori S."/>
            <person name="Arai W."/>
            <person name="Tsubouchi T."/>
            <person name="Morono Y."/>
            <person name="Uchiyama I."/>
            <person name="Ito T."/>
            <person name="Fujiyama A."/>
            <person name="Inagaki F."/>
            <person name="Takami H."/>
        </authorList>
    </citation>
    <scope>NUCLEOTIDE SEQUENCE</scope>
    <source>
        <strain evidence="2">Expedition CK06-06</strain>
    </source>
</reference>
<feature type="domain" description="N-acetyltransferase" evidence="1">
    <location>
        <begin position="1"/>
        <end position="150"/>
    </location>
</feature>
<dbReference type="InterPro" id="IPR000182">
    <property type="entry name" value="GNAT_dom"/>
</dbReference>
<dbReference type="GO" id="GO:0016747">
    <property type="term" value="F:acyltransferase activity, transferring groups other than amino-acyl groups"/>
    <property type="evidence" value="ECO:0007669"/>
    <property type="project" value="InterPro"/>
</dbReference>
<accession>X0RTS5</accession>